<feature type="region of interest" description="Disordered" evidence="1">
    <location>
        <begin position="298"/>
        <end position="320"/>
    </location>
</feature>
<gene>
    <name evidence="2" type="ORF">SBA1_340041</name>
</gene>
<protein>
    <recommendedName>
        <fullName evidence="4">Trypsin-like peptidase domain-containing protein</fullName>
    </recommendedName>
</protein>
<accession>A0A2U3KN67</accession>
<evidence type="ECO:0000313" key="3">
    <source>
        <dbReference type="Proteomes" id="UP000238701"/>
    </source>
</evidence>
<organism evidence="2 3">
    <name type="scientific">Candidatus Sulfotelmatobacter kueseliae</name>
    <dbReference type="NCBI Taxonomy" id="2042962"/>
    <lineage>
        <taxon>Bacteria</taxon>
        <taxon>Pseudomonadati</taxon>
        <taxon>Acidobacteriota</taxon>
        <taxon>Terriglobia</taxon>
        <taxon>Terriglobales</taxon>
        <taxon>Candidatus Korobacteraceae</taxon>
        <taxon>Candidatus Sulfotelmatobacter</taxon>
    </lineage>
</organism>
<proteinExistence type="predicted"/>
<evidence type="ECO:0008006" key="4">
    <source>
        <dbReference type="Google" id="ProtNLM"/>
    </source>
</evidence>
<dbReference type="Proteomes" id="UP000238701">
    <property type="component" value="Unassembled WGS sequence"/>
</dbReference>
<dbReference type="EMBL" id="OMOD01000127">
    <property type="protein sequence ID" value="SPF41000.1"/>
    <property type="molecule type" value="Genomic_DNA"/>
</dbReference>
<name>A0A2U3KN67_9BACT</name>
<sequence>MSFKAGCVDRRLFGLDTRYLCPPKDINMRIPHQVLKCVGFISHDQPKSDYLGTVFVVSLQSEADPSGGYAHLVTAKHVAELIDPGPFVIGMNAKDGTKLMLKSGDARWWYHPTESDSVDVAVTYFAPGMADEYDVESIPSTIFASDSSLMQYGVGLGDEIFTVGLFTRFFGTSRFEPIVRIGNLAMMPHQRIPLKGFGEAEGYLVEGRSIGGLSGSPVFVRNTVYMPGRTAEGEEVQLAGTGSRIQLLGLMHGHWDLPMKFKKAEQEEAVNMGVAIVIPAKKILETLHHPELVQMRKEMDEKTRDSNLPAADAASPKKPFTKVDFETTLKKVSRKIQPK</sequence>
<evidence type="ECO:0000313" key="2">
    <source>
        <dbReference type="EMBL" id="SPF41000.1"/>
    </source>
</evidence>
<evidence type="ECO:0000256" key="1">
    <source>
        <dbReference type="SAM" id="MobiDB-lite"/>
    </source>
</evidence>
<reference evidence="3" key="1">
    <citation type="submission" date="2018-02" db="EMBL/GenBank/DDBJ databases">
        <authorList>
            <person name="Hausmann B."/>
        </authorList>
    </citation>
    <scope>NUCLEOTIDE SEQUENCE [LARGE SCALE GENOMIC DNA]</scope>
    <source>
        <strain evidence="3">Peat soil MAG SbA1</strain>
    </source>
</reference>
<dbReference type="OrthoDB" id="4696264at2"/>
<dbReference type="AlphaFoldDB" id="A0A2U3KN67"/>